<proteinExistence type="predicted"/>
<dbReference type="AlphaFoldDB" id="A0A4Z2HTP5"/>
<organism evidence="2 3">
    <name type="scientific">Liparis tanakae</name>
    <name type="common">Tanaka's snailfish</name>
    <dbReference type="NCBI Taxonomy" id="230148"/>
    <lineage>
        <taxon>Eukaryota</taxon>
        <taxon>Metazoa</taxon>
        <taxon>Chordata</taxon>
        <taxon>Craniata</taxon>
        <taxon>Vertebrata</taxon>
        <taxon>Euteleostomi</taxon>
        <taxon>Actinopterygii</taxon>
        <taxon>Neopterygii</taxon>
        <taxon>Teleostei</taxon>
        <taxon>Neoteleostei</taxon>
        <taxon>Acanthomorphata</taxon>
        <taxon>Eupercaria</taxon>
        <taxon>Perciformes</taxon>
        <taxon>Cottioidei</taxon>
        <taxon>Cottales</taxon>
        <taxon>Liparidae</taxon>
        <taxon>Liparis</taxon>
    </lineage>
</organism>
<keyword evidence="3" id="KW-1185">Reference proteome</keyword>
<dbReference type="EMBL" id="SRLO01000181">
    <property type="protein sequence ID" value="TNN69030.1"/>
    <property type="molecule type" value="Genomic_DNA"/>
</dbReference>
<evidence type="ECO:0000256" key="1">
    <source>
        <dbReference type="SAM" id="MobiDB-lite"/>
    </source>
</evidence>
<feature type="region of interest" description="Disordered" evidence="1">
    <location>
        <begin position="39"/>
        <end position="60"/>
    </location>
</feature>
<protein>
    <submittedName>
        <fullName evidence="2">Uncharacterized protein</fullName>
    </submittedName>
</protein>
<gene>
    <name evidence="2" type="ORF">EYF80_020733</name>
</gene>
<evidence type="ECO:0000313" key="2">
    <source>
        <dbReference type="EMBL" id="TNN69030.1"/>
    </source>
</evidence>
<accession>A0A4Z2HTP5</accession>
<sequence>MGRLHGAARQQEAVERRWEFYWRFPCQSVVSKYEAPVRGGAGGSGGRFQELPIPQRSEDL</sequence>
<dbReference type="Proteomes" id="UP000314294">
    <property type="component" value="Unassembled WGS sequence"/>
</dbReference>
<comment type="caution">
    <text evidence="2">The sequence shown here is derived from an EMBL/GenBank/DDBJ whole genome shotgun (WGS) entry which is preliminary data.</text>
</comment>
<evidence type="ECO:0000313" key="3">
    <source>
        <dbReference type="Proteomes" id="UP000314294"/>
    </source>
</evidence>
<reference evidence="2 3" key="1">
    <citation type="submission" date="2019-03" db="EMBL/GenBank/DDBJ databases">
        <title>First draft genome of Liparis tanakae, snailfish: a comprehensive survey of snailfish specific genes.</title>
        <authorList>
            <person name="Kim W."/>
            <person name="Song I."/>
            <person name="Jeong J.-H."/>
            <person name="Kim D."/>
            <person name="Kim S."/>
            <person name="Ryu S."/>
            <person name="Song J.Y."/>
            <person name="Lee S.K."/>
        </authorList>
    </citation>
    <scope>NUCLEOTIDE SEQUENCE [LARGE SCALE GENOMIC DNA]</scope>
    <source>
        <tissue evidence="2">Muscle</tissue>
    </source>
</reference>
<name>A0A4Z2HTP5_9TELE</name>